<dbReference type="SUPFAM" id="SSF52172">
    <property type="entry name" value="CheY-like"/>
    <property type="match status" value="1"/>
</dbReference>
<sequence>MDVNFIIVEDEIHSGEMLRDMIADYRPEWKLQAMLQSISETVDYLTNNEHPQIIFLDIELADGNCFSIFEQIEVKESGIVFTTAYNEHALKAFNLNSIDYLLKPIKQEELERAIGKFEMAVDFILQQHEKEETNKTNDIDYEELARSIAKTQGGYRKRFLISKRESFFKLGVEDVAYFYFDARVTFAVTFDGRQHILSQSLDKLEEELDPEMFFRSNRQTIVNVEGIDKFESYFSGKLVVKLVNNLNDKIMISRAKAGAFKDWMNH</sequence>
<dbReference type="PANTHER" id="PTHR37299:SF1">
    <property type="entry name" value="STAGE 0 SPORULATION PROTEIN A HOMOLOG"/>
    <property type="match status" value="1"/>
</dbReference>
<dbReference type="InterPro" id="IPR007492">
    <property type="entry name" value="LytTR_DNA-bd_dom"/>
</dbReference>
<feature type="modified residue" description="4-aspartylphosphate" evidence="1">
    <location>
        <position position="57"/>
    </location>
</feature>
<dbReference type="InterPro" id="IPR046947">
    <property type="entry name" value="LytR-like"/>
</dbReference>
<dbReference type="PROSITE" id="PS50930">
    <property type="entry name" value="HTH_LYTTR"/>
    <property type="match status" value="1"/>
</dbReference>
<feature type="domain" description="Response regulatory" evidence="2">
    <location>
        <begin position="4"/>
        <end position="118"/>
    </location>
</feature>
<dbReference type="Gene3D" id="2.40.50.1020">
    <property type="entry name" value="LytTr DNA-binding domain"/>
    <property type="match status" value="1"/>
</dbReference>
<protein>
    <submittedName>
        <fullName evidence="4">Response regulator transcription factor</fullName>
    </submittedName>
</protein>
<dbReference type="PROSITE" id="PS50110">
    <property type="entry name" value="RESPONSE_REGULATORY"/>
    <property type="match status" value="1"/>
</dbReference>
<dbReference type="SMART" id="SM00448">
    <property type="entry name" value="REC"/>
    <property type="match status" value="1"/>
</dbReference>
<evidence type="ECO:0000259" key="2">
    <source>
        <dbReference type="PROSITE" id="PS50110"/>
    </source>
</evidence>
<gene>
    <name evidence="4" type="ORF">JIV24_16160</name>
</gene>
<dbReference type="Gene3D" id="3.40.50.2300">
    <property type="match status" value="1"/>
</dbReference>
<keyword evidence="5" id="KW-1185">Reference proteome</keyword>
<accession>A0ABS1HMH4</accession>
<dbReference type="Pfam" id="PF04397">
    <property type="entry name" value="LytTR"/>
    <property type="match status" value="1"/>
</dbReference>
<evidence type="ECO:0000313" key="4">
    <source>
        <dbReference type="EMBL" id="MBK3518883.1"/>
    </source>
</evidence>
<keyword evidence="1" id="KW-0597">Phosphoprotein</keyword>
<name>A0ABS1HMH4_9BACT</name>
<comment type="caution">
    <text evidence="4">The sequence shown here is derived from an EMBL/GenBank/DDBJ whole genome shotgun (WGS) entry which is preliminary data.</text>
</comment>
<organism evidence="4 5">
    <name type="scientific">Carboxylicivirga marina</name>
    <dbReference type="NCBI Taxonomy" id="2800988"/>
    <lineage>
        <taxon>Bacteria</taxon>
        <taxon>Pseudomonadati</taxon>
        <taxon>Bacteroidota</taxon>
        <taxon>Bacteroidia</taxon>
        <taxon>Marinilabiliales</taxon>
        <taxon>Marinilabiliaceae</taxon>
        <taxon>Carboxylicivirga</taxon>
    </lineage>
</organism>
<evidence type="ECO:0000256" key="1">
    <source>
        <dbReference type="PROSITE-ProRule" id="PRU00169"/>
    </source>
</evidence>
<reference evidence="4 5" key="1">
    <citation type="submission" date="2021-01" db="EMBL/GenBank/DDBJ databases">
        <title>Carboxyliciviraga sp.nov., isolated from coastal sediments.</title>
        <authorList>
            <person name="Lu D."/>
            <person name="Zhang T."/>
        </authorList>
    </citation>
    <scope>NUCLEOTIDE SEQUENCE [LARGE SCALE GENOMIC DNA]</scope>
    <source>
        <strain evidence="4 5">N1Y132</strain>
    </source>
</reference>
<dbReference type="EMBL" id="JAENRR010000044">
    <property type="protein sequence ID" value="MBK3518883.1"/>
    <property type="molecule type" value="Genomic_DNA"/>
</dbReference>
<evidence type="ECO:0000313" key="5">
    <source>
        <dbReference type="Proteomes" id="UP000605676"/>
    </source>
</evidence>
<dbReference type="InterPro" id="IPR011006">
    <property type="entry name" value="CheY-like_superfamily"/>
</dbReference>
<dbReference type="SMART" id="SM00850">
    <property type="entry name" value="LytTR"/>
    <property type="match status" value="1"/>
</dbReference>
<dbReference type="PANTHER" id="PTHR37299">
    <property type="entry name" value="TRANSCRIPTIONAL REGULATOR-RELATED"/>
    <property type="match status" value="1"/>
</dbReference>
<dbReference type="InterPro" id="IPR001789">
    <property type="entry name" value="Sig_transdc_resp-reg_receiver"/>
</dbReference>
<dbReference type="Proteomes" id="UP000605676">
    <property type="component" value="Unassembled WGS sequence"/>
</dbReference>
<dbReference type="Pfam" id="PF00072">
    <property type="entry name" value="Response_reg"/>
    <property type="match status" value="1"/>
</dbReference>
<proteinExistence type="predicted"/>
<feature type="domain" description="HTH LytTR-type" evidence="3">
    <location>
        <begin position="159"/>
        <end position="266"/>
    </location>
</feature>
<dbReference type="RefSeq" id="WP_200466104.1">
    <property type="nucleotide sequence ID" value="NZ_JAENRR010000044.1"/>
</dbReference>
<evidence type="ECO:0000259" key="3">
    <source>
        <dbReference type="PROSITE" id="PS50930"/>
    </source>
</evidence>